<accession>A0A3B0VJU8</accession>
<gene>
    <name evidence="1" type="ORF">MNBD_DELTA04-73</name>
</gene>
<name>A0A3B0VJU8_9ZZZZ</name>
<dbReference type="AlphaFoldDB" id="A0A3B0VJU8"/>
<reference evidence="1" key="1">
    <citation type="submission" date="2018-06" db="EMBL/GenBank/DDBJ databases">
        <authorList>
            <person name="Zhirakovskaya E."/>
        </authorList>
    </citation>
    <scope>NUCLEOTIDE SEQUENCE</scope>
</reference>
<proteinExistence type="predicted"/>
<dbReference type="EMBL" id="UOEY01000063">
    <property type="protein sequence ID" value="VAW38617.1"/>
    <property type="molecule type" value="Genomic_DNA"/>
</dbReference>
<organism evidence="1">
    <name type="scientific">hydrothermal vent metagenome</name>
    <dbReference type="NCBI Taxonomy" id="652676"/>
    <lineage>
        <taxon>unclassified sequences</taxon>
        <taxon>metagenomes</taxon>
        <taxon>ecological metagenomes</taxon>
    </lineage>
</organism>
<evidence type="ECO:0008006" key="2">
    <source>
        <dbReference type="Google" id="ProtNLM"/>
    </source>
</evidence>
<evidence type="ECO:0000313" key="1">
    <source>
        <dbReference type="EMBL" id="VAW38617.1"/>
    </source>
</evidence>
<protein>
    <recommendedName>
        <fullName evidence="2">Cell division protein ZapA</fullName>
    </recommendedName>
</protein>
<sequence length="95" mass="10632">MERLVHFVLFGQEFSFYTDASEEDVEQILDILRCELDAGGGPAARTSVPSSKMLVLGCLRIAARYVQLASEYDSFRRKQDNSIDQLINKVSSGID</sequence>